<dbReference type="EMBL" id="JACEIK010010276">
    <property type="protein sequence ID" value="MCE3215097.1"/>
    <property type="molecule type" value="Genomic_DNA"/>
</dbReference>
<evidence type="ECO:0000313" key="2">
    <source>
        <dbReference type="Proteomes" id="UP000823775"/>
    </source>
</evidence>
<organism evidence="1 2">
    <name type="scientific">Datura stramonium</name>
    <name type="common">Jimsonweed</name>
    <name type="synonym">Common thornapple</name>
    <dbReference type="NCBI Taxonomy" id="4076"/>
    <lineage>
        <taxon>Eukaryota</taxon>
        <taxon>Viridiplantae</taxon>
        <taxon>Streptophyta</taxon>
        <taxon>Embryophyta</taxon>
        <taxon>Tracheophyta</taxon>
        <taxon>Spermatophyta</taxon>
        <taxon>Magnoliopsida</taxon>
        <taxon>eudicotyledons</taxon>
        <taxon>Gunneridae</taxon>
        <taxon>Pentapetalae</taxon>
        <taxon>asterids</taxon>
        <taxon>lamiids</taxon>
        <taxon>Solanales</taxon>
        <taxon>Solanaceae</taxon>
        <taxon>Solanoideae</taxon>
        <taxon>Datureae</taxon>
        <taxon>Datura</taxon>
    </lineage>
</organism>
<protein>
    <submittedName>
        <fullName evidence="1">Uncharacterized protein</fullName>
    </submittedName>
</protein>
<gene>
    <name evidence="1" type="ORF">HAX54_000798</name>
</gene>
<accession>A0ABS8WQB7</accession>
<comment type="caution">
    <text evidence="1">The sequence shown here is derived from an EMBL/GenBank/DDBJ whole genome shotgun (WGS) entry which is preliminary data.</text>
</comment>
<proteinExistence type="predicted"/>
<evidence type="ECO:0000313" key="1">
    <source>
        <dbReference type="EMBL" id="MCE3215097.1"/>
    </source>
</evidence>
<dbReference type="Proteomes" id="UP000823775">
    <property type="component" value="Unassembled WGS sequence"/>
</dbReference>
<name>A0ABS8WQB7_DATST</name>
<sequence>PLLGTRITSVVRRSKPKTPHLVSGGMFVYPIYCCTSAVRKYHFAACRCCQFCK</sequence>
<feature type="non-terminal residue" evidence="1">
    <location>
        <position position="1"/>
    </location>
</feature>
<reference evidence="1 2" key="1">
    <citation type="journal article" date="2021" name="BMC Genomics">
        <title>Datura genome reveals duplications of psychoactive alkaloid biosynthetic genes and high mutation rate following tissue culture.</title>
        <authorList>
            <person name="Rajewski A."/>
            <person name="Carter-House D."/>
            <person name="Stajich J."/>
            <person name="Litt A."/>
        </authorList>
    </citation>
    <scope>NUCLEOTIDE SEQUENCE [LARGE SCALE GENOMIC DNA]</scope>
    <source>
        <strain evidence="1">AR-01</strain>
    </source>
</reference>
<keyword evidence="2" id="KW-1185">Reference proteome</keyword>